<evidence type="ECO:0000313" key="8">
    <source>
        <dbReference type="Proteomes" id="UP000054736"/>
    </source>
</evidence>
<comment type="caution">
    <text evidence="7">The sequence shown here is derived from an EMBL/GenBank/DDBJ whole genome shotgun (WGS) entry which is preliminary data.</text>
</comment>
<proteinExistence type="inferred from homology"/>
<evidence type="ECO:0000256" key="1">
    <source>
        <dbReference type="ARBA" id="ARBA00006382"/>
    </source>
</evidence>
<dbReference type="InterPro" id="IPR006097">
    <property type="entry name" value="Glu/Leu/Phe/Val/Trp_DH_dimer"/>
</dbReference>
<evidence type="ECO:0000256" key="5">
    <source>
        <dbReference type="PIRSR" id="PIRSR000188-2"/>
    </source>
</evidence>
<dbReference type="PIRSF" id="PIRSF000188">
    <property type="entry name" value="Phe_leu_dh"/>
    <property type="match status" value="1"/>
</dbReference>
<protein>
    <submittedName>
        <fullName evidence="7">Glu/Leu/Phe/Val dehydrogenase</fullName>
    </submittedName>
</protein>
<name>A0A0W0SPW7_9GAMM</name>
<dbReference type="STRING" id="1212489.Ldro_2514"/>
<keyword evidence="3 5" id="KW-0520">NAD</keyword>
<dbReference type="Gene3D" id="3.40.50.720">
    <property type="entry name" value="NAD(P)-binding Rossmann-like Domain"/>
    <property type="match status" value="1"/>
</dbReference>
<dbReference type="RefSeq" id="WP_058496949.1">
    <property type="nucleotide sequence ID" value="NZ_CAAAIU010000008.1"/>
</dbReference>
<evidence type="ECO:0000256" key="2">
    <source>
        <dbReference type="ARBA" id="ARBA00023002"/>
    </source>
</evidence>
<dbReference type="AlphaFoldDB" id="A0A0W0SPW7"/>
<dbReference type="EMBL" id="LNXY01000028">
    <property type="protein sequence ID" value="KTC85342.1"/>
    <property type="molecule type" value="Genomic_DNA"/>
</dbReference>
<gene>
    <name evidence="7" type="ORF">Ldro_2514</name>
</gene>
<dbReference type="PANTHER" id="PTHR42722:SF1">
    <property type="entry name" value="VALINE DEHYDROGENASE"/>
    <property type="match status" value="1"/>
</dbReference>
<feature type="binding site" evidence="5">
    <location>
        <begin position="193"/>
        <end position="198"/>
    </location>
    <ligand>
        <name>NAD(+)</name>
        <dbReference type="ChEBI" id="CHEBI:57540"/>
    </ligand>
</feature>
<evidence type="ECO:0000259" key="6">
    <source>
        <dbReference type="SMART" id="SM00839"/>
    </source>
</evidence>
<dbReference type="Pfam" id="PF02812">
    <property type="entry name" value="ELFV_dehydrog_N"/>
    <property type="match status" value="1"/>
</dbReference>
<dbReference type="InterPro" id="IPR036291">
    <property type="entry name" value="NAD(P)-bd_dom_sf"/>
</dbReference>
<dbReference type="PATRIC" id="fig|1212489.4.peg.2649"/>
<keyword evidence="2" id="KW-0560">Oxidoreductase</keyword>
<dbReference type="SUPFAM" id="SSF53223">
    <property type="entry name" value="Aminoacid dehydrogenase-like, N-terminal domain"/>
    <property type="match status" value="1"/>
</dbReference>
<dbReference type="Gene3D" id="3.40.50.10860">
    <property type="entry name" value="Leucine Dehydrogenase, chain A, domain 1"/>
    <property type="match status" value="1"/>
</dbReference>
<dbReference type="SMART" id="SM00839">
    <property type="entry name" value="ELFV_dehydrog"/>
    <property type="match status" value="1"/>
</dbReference>
<evidence type="ECO:0000256" key="4">
    <source>
        <dbReference type="PIRSR" id="PIRSR000188-1"/>
    </source>
</evidence>
<dbReference type="GO" id="GO:0006520">
    <property type="term" value="P:amino acid metabolic process"/>
    <property type="evidence" value="ECO:0007669"/>
    <property type="project" value="InterPro"/>
</dbReference>
<keyword evidence="5" id="KW-0547">Nucleotide-binding</keyword>
<dbReference type="Proteomes" id="UP000054736">
    <property type="component" value="Unassembled WGS sequence"/>
</dbReference>
<organism evidence="7 8">
    <name type="scientific">Legionella drozanskii LLAP-1</name>
    <dbReference type="NCBI Taxonomy" id="1212489"/>
    <lineage>
        <taxon>Bacteria</taxon>
        <taxon>Pseudomonadati</taxon>
        <taxon>Pseudomonadota</taxon>
        <taxon>Gammaproteobacteria</taxon>
        <taxon>Legionellales</taxon>
        <taxon>Legionellaceae</taxon>
        <taxon>Legionella</taxon>
    </lineage>
</organism>
<comment type="similarity">
    <text evidence="1">Belongs to the Glu/Leu/Phe/Val dehydrogenases family.</text>
</comment>
<evidence type="ECO:0000313" key="7">
    <source>
        <dbReference type="EMBL" id="KTC85342.1"/>
    </source>
</evidence>
<dbReference type="GO" id="GO:0016639">
    <property type="term" value="F:oxidoreductase activity, acting on the CH-NH2 group of donors, NAD or NADP as acceptor"/>
    <property type="evidence" value="ECO:0007669"/>
    <property type="project" value="InterPro"/>
</dbReference>
<evidence type="ECO:0000256" key="3">
    <source>
        <dbReference type="ARBA" id="ARBA00023027"/>
    </source>
</evidence>
<dbReference type="InterPro" id="IPR016211">
    <property type="entry name" value="Glu/Phe/Leu/Val/Trp_DH_bac/arc"/>
</dbReference>
<feature type="domain" description="Glutamate/phenylalanine/leucine/valine/L-tryptophan dehydrogenase C-terminal" evidence="6">
    <location>
        <begin position="157"/>
        <end position="359"/>
    </location>
</feature>
<dbReference type="GO" id="GO:0000166">
    <property type="term" value="F:nucleotide binding"/>
    <property type="evidence" value="ECO:0007669"/>
    <property type="project" value="UniProtKB-KW"/>
</dbReference>
<dbReference type="InterPro" id="IPR006096">
    <property type="entry name" value="Glu/Leu/Phe/Val/Trp_DH_C"/>
</dbReference>
<dbReference type="OrthoDB" id="9803297at2"/>
<dbReference type="PANTHER" id="PTHR42722">
    <property type="entry name" value="LEUCINE DEHYDROGENASE"/>
    <property type="match status" value="1"/>
</dbReference>
<keyword evidence="8" id="KW-1185">Reference proteome</keyword>
<dbReference type="Pfam" id="PF00208">
    <property type="entry name" value="ELFV_dehydrog"/>
    <property type="match status" value="1"/>
</dbReference>
<dbReference type="CDD" id="cd01075">
    <property type="entry name" value="NAD_bind_Leu_Phe_Val_DH"/>
    <property type="match status" value="1"/>
</dbReference>
<dbReference type="SUPFAM" id="SSF51735">
    <property type="entry name" value="NAD(P)-binding Rossmann-fold domains"/>
    <property type="match status" value="1"/>
</dbReference>
<accession>A0A0W0SPW7</accession>
<feature type="active site" description="Proton donor/acceptor" evidence="4">
    <location>
        <position position="96"/>
    </location>
</feature>
<sequence>MKSVEQIKPNEPLIVQDDFLDYAMMHGFGDLHFKVDPDTGMKAIVAIHSTKLGPALGGCRFIEYPSTISAINDVMRLARGMSFKAASVNLPLGGGKAVIIKPNKPFNREAYLHSFGKFVNDLNGRYITALDSGTQLSDMDIIAQHTPYVASLSSYNGDPSPSTAKGVLRGIQAAVEFKLGKNSLEGLHIAIQGLGHVGYLLASHLHELGARLTVADIKPANVERAVKEFGAEVVSTELIHKVPCDVFAPCALGAIINDITIGQLQTSIVAGAANNQLAHTYHGQLLHEKGVLYAADYVINAGGLIFAASKYLHTPEHLINQQIDGIHTSLFAIFTRSMRENLPASEIADTLAQEKLGLAPLPS</sequence>
<dbReference type="InterPro" id="IPR046346">
    <property type="entry name" value="Aminoacid_DH-like_N_sf"/>
</dbReference>
<reference evidence="7 8" key="1">
    <citation type="submission" date="2015-11" db="EMBL/GenBank/DDBJ databases">
        <title>Genomic analysis of 38 Legionella species identifies large and diverse effector repertoires.</title>
        <authorList>
            <person name="Burstein D."/>
            <person name="Amaro F."/>
            <person name="Zusman T."/>
            <person name="Lifshitz Z."/>
            <person name="Cohen O."/>
            <person name="Gilbert J.A."/>
            <person name="Pupko T."/>
            <person name="Shuman H.A."/>
            <person name="Segal G."/>
        </authorList>
    </citation>
    <scope>NUCLEOTIDE SEQUENCE [LARGE SCALE GENOMIC DNA]</scope>
    <source>
        <strain evidence="7 8">ATCC 700990</strain>
    </source>
</reference>